<keyword evidence="7 14" id="KW-0694">RNA-binding</keyword>
<dbReference type="InterPro" id="IPR035979">
    <property type="entry name" value="RBD_domain_sf"/>
</dbReference>
<dbReference type="Proteomes" id="UP000827092">
    <property type="component" value="Unassembled WGS sequence"/>
</dbReference>
<dbReference type="PROSITE" id="PS50102">
    <property type="entry name" value="RRM"/>
    <property type="match status" value="1"/>
</dbReference>
<dbReference type="GO" id="GO:0005634">
    <property type="term" value="C:nucleus"/>
    <property type="evidence" value="ECO:0007669"/>
    <property type="project" value="TreeGrafter"/>
</dbReference>
<dbReference type="GO" id="GO:0008757">
    <property type="term" value="F:S-adenosylmethionine-dependent methyltransferase activity"/>
    <property type="evidence" value="ECO:0007669"/>
    <property type="project" value="InterPro"/>
</dbReference>
<accession>A0AAV6VCA5</accession>
<evidence type="ECO:0000259" key="16">
    <source>
        <dbReference type="PROSITE" id="PS51471"/>
    </source>
</evidence>
<dbReference type="GO" id="GO:0030488">
    <property type="term" value="P:tRNA methylation"/>
    <property type="evidence" value="ECO:0007669"/>
    <property type="project" value="TreeGrafter"/>
</dbReference>
<evidence type="ECO:0000256" key="1">
    <source>
        <dbReference type="ARBA" id="ARBA00001954"/>
    </source>
</evidence>
<dbReference type="EMBL" id="JAFNEN010000119">
    <property type="protein sequence ID" value="KAG8193528.1"/>
    <property type="molecule type" value="Genomic_DNA"/>
</dbReference>
<protein>
    <recommendedName>
        <fullName evidence="3">tRNA (carboxymethyluridine(34)-5-O)-methyltransferase</fullName>
        <ecNumber evidence="3">2.1.1.229</ecNumber>
    </recommendedName>
    <alternativeName>
        <fullName evidence="12">Alkylated DNA repair protein alkB homolog 8</fullName>
    </alternativeName>
    <alternativeName>
        <fullName evidence="13">S-adenosyl-L-methionine-dependent tRNA methyltransferase ALKBH8</fullName>
    </alternativeName>
</protein>
<evidence type="ECO:0000313" key="18">
    <source>
        <dbReference type="Proteomes" id="UP000827092"/>
    </source>
</evidence>
<keyword evidence="18" id="KW-1185">Reference proteome</keyword>
<dbReference type="InterPro" id="IPR027450">
    <property type="entry name" value="AlkB-like"/>
</dbReference>
<reference evidence="17 18" key="1">
    <citation type="journal article" date="2022" name="Nat. Ecol. Evol.">
        <title>A masculinizing supergene underlies an exaggerated male reproductive morph in a spider.</title>
        <authorList>
            <person name="Hendrickx F."/>
            <person name="De Corte Z."/>
            <person name="Sonet G."/>
            <person name="Van Belleghem S.M."/>
            <person name="Kostlbacher S."/>
            <person name="Vangestel C."/>
        </authorList>
    </citation>
    <scope>NUCLEOTIDE SEQUENCE [LARGE SCALE GENOMIC DNA]</scope>
    <source>
        <strain evidence="17">W744_W776</strain>
    </source>
</reference>
<comment type="similarity">
    <text evidence="2">Belongs to the alkB family.</text>
</comment>
<dbReference type="InterPro" id="IPR000504">
    <property type="entry name" value="RRM_dom"/>
</dbReference>
<dbReference type="CDD" id="cd02440">
    <property type="entry name" value="AdoMet_MTases"/>
    <property type="match status" value="1"/>
</dbReference>
<dbReference type="SUPFAM" id="SSF51197">
    <property type="entry name" value="Clavaminate synthase-like"/>
    <property type="match status" value="1"/>
</dbReference>
<dbReference type="Gene3D" id="2.60.120.590">
    <property type="entry name" value="Alpha-ketoglutarate-dependent dioxygenase AlkB-like"/>
    <property type="match status" value="1"/>
</dbReference>
<comment type="caution">
    <text evidence="17">The sequence shown here is derived from an EMBL/GenBank/DDBJ whole genome shotgun (WGS) entry which is preliminary data.</text>
</comment>
<dbReference type="PROSITE" id="PS51471">
    <property type="entry name" value="FE2OG_OXY"/>
    <property type="match status" value="1"/>
</dbReference>
<evidence type="ECO:0000256" key="10">
    <source>
        <dbReference type="ARBA" id="ARBA00034996"/>
    </source>
</evidence>
<dbReference type="InterPro" id="IPR037151">
    <property type="entry name" value="AlkB-like_sf"/>
</dbReference>
<dbReference type="GO" id="GO:0002098">
    <property type="term" value="P:tRNA wobble uridine modification"/>
    <property type="evidence" value="ECO:0007669"/>
    <property type="project" value="TreeGrafter"/>
</dbReference>
<dbReference type="InterPro" id="IPR012677">
    <property type="entry name" value="Nucleotide-bd_a/b_plait_sf"/>
</dbReference>
<keyword evidence="5" id="KW-0808">Transferase</keyword>
<dbReference type="InterPro" id="IPR005123">
    <property type="entry name" value="Oxoglu/Fe-dep_dioxygenase_dom"/>
</dbReference>
<dbReference type="GO" id="GO:0000049">
    <property type="term" value="F:tRNA binding"/>
    <property type="evidence" value="ECO:0007669"/>
    <property type="project" value="TreeGrafter"/>
</dbReference>
<dbReference type="Pfam" id="PF00076">
    <property type="entry name" value="RRM_1"/>
    <property type="match status" value="1"/>
</dbReference>
<comment type="function">
    <text evidence="11">Catalyzes the methylation of 5-carboxymethyl uridine to 5-methylcarboxymethyl uridine at the wobble position of the anticodon loop in tRNA via its methyltransferase domain. Catalyzes the last step in the formation of 5-methylcarboxymethyl uridine at the wobble position of the anticodon loop in target tRNA. Has a preference for tRNA(Arg) and tRNA(Glu), and does not bind tRNA(Lys). Binds tRNA and catalyzes the iron and alpha-ketoglutarate dependent hydroxylation of 5-methylcarboxymethyl uridine at the wobble position of the anticodon loop in tRNA via its dioxygenase domain, giving rise to 5-(S)-methoxycarbonylhydroxymethyluridine; has a preference for tRNA(Gly). Required for normal survival after DNA damage. May inhibit apoptosis and promote cell survival and angiogenesis.</text>
</comment>
<feature type="domain" description="RRM" evidence="15">
    <location>
        <begin position="34"/>
        <end position="109"/>
    </location>
</feature>
<evidence type="ECO:0000256" key="3">
    <source>
        <dbReference type="ARBA" id="ARBA00012808"/>
    </source>
</evidence>
<feature type="domain" description="Fe2OG dioxygenase" evidence="16">
    <location>
        <begin position="206"/>
        <end position="315"/>
    </location>
</feature>
<evidence type="ECO:0000256" key="4">
    <source>
        <dbReference type="ARBA" id="ARBA00022603"/>
    </source>
</evidence>
<name>A0AAV6VCA5_9ARAC</name>
<organism evidence="17 18">
    <name type="scientific">Oedothorax gibbosus</name>
    <dbReference type="NCBI Taxonomy" id="931172"/>
    <lineage>
        <taxon>Eukaryota</taxon>
        <taxon>Metazoa</taxon>
        <taxon>Ecdysozoa</taxon>
        <taxon>Arthropoda</taxon>
        <taxon>Chelicerata</taxon>
        <taxon>Arachnida</taxon>
        <taxon>Araneae</taxon>
        <taxon>Araneomorphae</taxon>
        <taxon>Entelegynae</taxon>
        <taxon>Araneoidea</taxon>
        <taxon>Linyphiidae</taxon>
        <taxon>Erigoninae</taxon>
        <taxon>Oedothorax</taxon>
    </lineage>
</organism>
<dbReference type="InterPro" id="IPR029063">
    <property type="entry name" value="SAM-dependent_MTases_sf"/>
</dbReference>
<dbReference type="EC" id="2.1.1.229" evidence="3"/>
<dbReference type="GO" id="GO:0106335">
    <property type="term" value="F:tRNA (5-carboxymethyluridine(34)-5-O)-methyltransferase activity"/>
    <property type="evidence" value="ECO:0007669"/>
    <property type="project" value="UniProtKB-EC"/>
</dbReference>
<evidence type="ECO:0000256" key="5">
    <source>
        <dbReference type="ARBA" id="ARBA00022679"/>
    </source>
</evidence>
<dbReference type="GO" id="GO:0005737">
    <property type="term" value="C:cytoplasm"/>
    <property type="evidence" value="ECO:0007669"/>
    <property type="project" value="TreeGrafter"/>
</dbReference>
<evidence type="ECO:0000313" key="17">
    <source>
        <dbReference type="EMBL" id="KAG8193528.1"/>
    </source>
</evidence>
<comment type="catalytic activity">
    <reaction evidence="10">
        <text>5-(carboxymethyl)uridine(34) in tRNA + S-adenosyl-L-methionine = 5-(2-methoxy-2-oxoethyl)uridine(34) in tRNA + S-adenosyl-L-homocysteine</text>
        <dbReference type="Rhea" id="RHEA:43208"/>
        <dbReference type="Rhea" id="RHEA-COMP:10407"/>
        <dbReference type="Rhea" id="RHEA-COMP:10408"/>
        <dbReference type="ChEBI" id="CHEBI:57856"/>
        <dbReference type="ChEBI" id="CHEBI:59789"/>
        <dbReference type="ChEBI" id="CHEBI:74851"/>
        <dbReference type="ChEBI" id="CHEBI:74882"/>
        <dbReference type="EC" id="2.1.1.229"/>
    </reaction>
</comment>
<evidence type="ECO:0000256" key="11">
    <source>
        <dbReference type="ARBA" id="ARBA00045506"/>
    </source>
</evidence>
<gene>
    <name evidence="17" type="ORF">JTE90_003739</name>
</gene>
<keyword evidence="8" id="KW-0408">Iron</keyword>
<proteinExistence type="inferred from homology"/>
<evidence type="ECO:0000259" key="15">
    <source>
        <dbReference type="PROSITE" id="PS50102"/>
    </source>
</evidence>
<dbReference type="Gene3D" id="3.40.50.150">
    <property type="entry name" value="Vaccinia Virus protein VP39"/>
    <property type="match status" value="1"/>
</dbReference>
<evidence type="ECO:0000256" key="14">
    <source>
        <dbReference type="PROSITE-ProRule" id="PRU00176"/>
    </source>
</evidence>
<dbReference type="AlphaFoldDB" id="A0AAV6VCA5"/>
<dbReference type="PANTHER" id="PTHR13069:SF21">
    <property type="entry name" value="ALKYLATED DNA REPAIR PROTEIN ALKB HOMOLOG 8"/>
    <property type="match status" value="1"/>
</dbReference>
<evidence type="ECO:0000256" key="7">
    <source>
        <dbReference type="ARBA" id="ARBA00022884"/>
    </source>
</evidence>
<dbReference type="Pfam" id="PF08241">
    <property type="entry name" value="Methyltransf_11"/>
    <property type="match status" value="1"/>
</dbReference>
<evidence type="ECO:0000256" key="6">
    <source>
        <dbReference type="ARBA" id="ARBA00022833"/>
    </source>
</evidence>
<keyword evidence="6" id="KW-0862">Zinc</keyword>
<dbReference type="Pfam" id="PF13532">
    <property type="entry name" value="2OG-FeII_Oxy_2"/>
    <property type="match status" value="1"/>
</dbReference>
<evidence type="ECO:0000256" key="8">
    <source>
        <dbReference type="ARBA" id="ARBA00023004"/>
    </source>
</evidence>
<evidence type="ECO:0000256" key="13">
    <source>
        <dbReference type="ARBA" id="ARBA00049802"/>
    </source>
</evidence>
<dbReference type="SUPFAM" id="SSF54928">
    <property type="entry name" value="RNA-binding domain, RBD"/>
    <property type="match status" value="1"/>
</dbReference>
<comment type="cofactor">
    <cofactor evidence="1">
        <name>Fe(2+)</name>
        <dbReference type="ChEBI" id="CHEBI:29033"/>
    </cofactor>
</comment>
<keyword evidence="4" id="KW-0489">Methyltransferase</keyword>
<dbReference type="InterPro" id="IPR013216">
    <property type="entry name" value="Methyltransf_11"/>
</dbReference>
<dbReference type="InterPro" id="IPR051422">
    <property type="entry name" value="AlkB_tRNA_MeTrf/Diox"/>
</dbReference>
<keyword evidence="9" id="KW-0511">Multifunctional enzyme</keyword>
<evidence type="ECO:0000256" key="12">
    <source>
        <dbReference type="ARBA" id="ARBA00049786"/>
    </source>
</evidence>
<dbReference type="SUPFAM" id="SSF53335">
    <property type="entry name" value="S-adenosyl-L-methionine-dependent methyltransferases"/>
    <property type="match status" value="1"/>
</dbReference>
<dbReference type="PANTHER" id="PTHR13069">
    <property type="entry name" value="ALKYLATED DNA REPAIR PROTEIN ALKB HOMOLOG 8"/>
    <property type="match status" value="1"/>
</dbReference>
<sequence length="590" mass="65992">MDERTLKKINRKIKRSEEILMKHQHIKTIVEPSNSLFVSNGGFGCGFTRETLADIFGAFGSLEAIVLLPGEPHSFVAFKDKADAVSAMNGVSGQRLKSGHVLFLAYIANSDLPSPPIIREVWPPGLVLLEDFLTEEEEAQLLTAVNCEDVKDEKAVLKHRKVKHYGYEFVYGSNTIDRSQKLEEDIPDVCLPHLQKLVALGHLARIPDQLTVNHYLPGHGIPPHIDTHSACEDGIVSISLGSQVLMDFYHAEDAELCASVLLPPRSALVMLGESRYLWKHGITPRKTDIVRSKIGDQLTLHQRSTRVSLTFRMVRDGECHCEYKNQCDSQQNIKSFTKDFVNNDEAEQLEKKYVNQVYEDIAHHFSSTRYKPWPQVAAFLASVEPGSLVLDVGCGNGKNMKLSNGCYEVGCDASSNLALVCQERGMEVLVADCLHLPFRDNCADALISIAVIHHMATRARRIEALRELARVLKPGGRALVYVWAFEQENEETGTASKYISRREDKSACLPKEQVLEVGSGGASLPVHRNKTDFRTQDVLVPWKKNQGEDVCHRFYHVFVRGELEGLVGEAGARVVRSYYDEGNWCAVITK</sequence>
<dbReference type="Gene3D" id="3.30.70.330">
    <property type="match status" value="1"/>
</dbReference>
<evidence type="ECO:0000256" key="9">
    <source>
        <dbReference type="ARBA" id="ARBA00023268"/>
    </source>
</evidence>
<evidence type="ECO:0000256" key="2">
    <source>
        <dbReference type="ARBA" id="ARBA00007879"/>
    </source>
</evidence>